<dbReference type="RefSeq" id="WP_184100998.1">
    <property type="nucleotide sequence ID" value="NZ_JACHHN010000004.1"/>
</dbReference>
<sequence>MSKSVSRSVFKAKALAFFRQIEVTGEPVVVISPGRPSLEVRLYRSGDQHPFDQLRASLLRHASPLDAAAEGDWDLIN</sequence>
<dbReference type="EMBL" id="JACHHN010000004">
    <property type="protein sequence ID" value="MBB5191723.1"/>
    <property type="molecule type" value="Genomic_DNA"/>
</dbReference>
<protein>
    <submittedName>
        <fullName evidence="1">Putative nicotinamide N-methyase</fullName>
    </submittedName>
</protein>
<proteinExistence type="predicted"/>
<gene>
    <name evidence="1" type="ORF">HNQ50_002453</name>
</gene>
<comment type="caution">
    <text evidence="1">The sequence shown here is derived from an EMBL/GenBank/DDBJ whole genome shotgun (WGS) entry which is preliminary data.</text>
</comment>
<name>A0A840RHH6_9NEIS</name>
<organism evidence="1 2">
    <name type="scientific">Silvimonas terrae</name>
    <dbReference type="NCBI Taxonomy" id="300266"/>
    <lineage>
        <taxon>Bacteria</taxon>
        <taxon>Pseudomonadati</taxon>
        <taxon>Pseudomonadota</taxon>
        <taxon>Betaproteobacteria</taxon>
        <taxon>Neisseriales</taxon>
        <taxon>Chitinibacteraceae</taxon>
        <taxon>Silvimonas</taxon>
    </lineage>
</organism>
<keyword evidence="2" id="KW-1185">Reference proteome</keyword>
<reference evidence="1 2" key="1">
    <citation type="submission" date="2020-08" db="EMBL/GenBank/DDBJ databases">
        <title>Genomic Encyclopedia of Type Strains, Phase IV (KMG-IV): sequencing the most valuable type-strain genomes for metagenomic binning, comparative biology and taxonomic classification.</title>
        <authorList>
            <person name="Goeker M."/>
        </authorList>
    </citation>
    <scope>NUCLEOTIDE SEQUENCE [LARGE SCALE GENOMIC DNA]</scope>
    <source>
        <strain evidence="1 2">DSM 18233</strain>
    </source>
</reference>
<accession>A0A840RHH6</accession>
<dbReference type="Proteomes" id="UP000543030">
    <property type="component" value="Unassembled WGS sequence"/>
</dbReference>
<dbReference type="AlphaFoldDB" id="A0A840RHH6"/>
<evidence type="ECO:0000313" key="2">
    <source>
        <dbReference type="Proteomes" id="UP000543030"/>
    </source>
</evidence>
<evidence type="ECO:0000313" key="1">
    <source>
        <dbReference type="EMBL" id="MBB5191723.1"/>
    </source>
</evidence>